<proteinExistence type="inferred from homology"/>
<keyword evidence="2" id="KW-0472">Membrane</keyword>
<evidence type="ECO:0000256" key="1">
    <source>
        <dbReference type="ARBA" id="ARBA00010617"/>
    </source>
</evidence>
<evidence type="ECO:0000313" key="3">
    <source>
        <dbReference type="EMBL" id="KAK5087542.1"/>
    </source>
</evidence>
<keyword evidence="4" id="KW-1185">Reference proteome</keyword>
<dbReference type="InterPro" id="IPR036396">
    <property type="entry name" value="Cyt_P450_sf"/>
</dbReference>
<protein>
    <recommendedName>
        <fullName evidence="5">Cytochrome P450</fullName>
    </recommendedName>
</protein>
<evidence type="ECO:0000256" key="2">
    <source>
        <dbReference type="SAM" id="Phobius"/>
    </source>
</evidence>
<keyword evidence="2" id="KW-0812">Transmembrane</keyword>
<evidence type="ECO:0008006" key="5">
    <source>
        <dbReference type="Google" id="ProtNLM"/>
    </source>
</evidence>
<dbReference type="Pfam" id="PF00067">
    <property type="entry name" value="p450"/>
    <property type="match status" value="1"/>
</dbReference>
<reference evidence="3 4" key="1">
    <citation type="submission" date="2023-08" db="EMBL/GenBank/DDBJ databases">
        <title>Black Yeasts Isolated from many extreme environments.</title>
        <authorList>
            <person name="Coleine C."/>
            <person name="Stajich J.E."/>
            <person name="Selbmann L."/>
        </authorList>
    </citation>
    <scope>NUCLEOTIDE SEQUENCE [LARGE SCALE GENOMIC DNA]</scope>
    <source>
        <strain evidence="3 4">CCFEE 5885</strain>
    </source>
</reference>
<dbReference type="EMBL" id="JAVRRG010000087">
    <property type="protein sequence ID" value="KAK5087542.1"/>
    <property type="molecule type" value="Genomic_DNA"/>
</dbReference>
<dbReference type="PRINTS" id="PR00463">
    <property type="entry name" value="EP450I"/>
</dbReference>
<gene>
    <name evidence="3" type="ORF">LTR24_006582</name>
</gene>
<dbReference type="PANTHER" id="PTHR24305">
    <property type="entry name" value="CYTOCHROME P450"/>
    <property type="match status" value="1"/>
</dbReference>
<dbReference type="InterPro" id="IPR050121">
    <property type="entry name" value="Cytochrome_P450_monoxygenase"/>
</dbReference>
<feature type="transmembrane region" description="Helical" evidence="2">
    <location>
        <begin position="12"/>
        <end position="33"/>
    </location>
</feature>
<dbReference type="CDD" id="cd11060">
    <property type="entry name" value="CYP57A1-like"/>
    <property type="match status" value="1"/>
</dbReference>
<dbReference type="InterPro" id="IPR001128">
    <property type="entry name" value="Cyt_P450"/>
</dbReference>
<name>A0ABR0K7B1_9EURO</name>
<dbReference type="Proteomes" id="UP001345013">
    <property type="component" value="Unassembled WGS sequence"/>
</dbReference>
<keyword evidence="2" id="KW-1133">Transmembrane helix</keyword>
<evidence type="ECO:0000313" key="4">
    <source>
        <dbReference type="Proteomes" id="UP001345013"/>
    </source>
</evidence>
<comment type="caution">
    <text evidence="3">The sequence shown here is derived from an EMBL/GenBank/DDBJ whole genome shotgun (WGS) entry which is preliminary data.</text>
</comment>
<dbReference type="Gene3D" id="1.10.630.10">
    <property type="entry name" value="Cytochrome P450"/>
    <property type="match status" value="1"/>
</dbReference>
<dbReference type="InterPro" id="IPR002401">
    <property type="entry name" value="Cyt_P450_E_grp-I"/>
</dbReference>
<comment type="similarity">
    <text evidence="1">Belongs to the cytochrome P450 family.</text>
</comment>
<dbReference type="PANTHER" id="PTHR24305:SF166">
    <property type="entry name" value="CYTOCHROME P450 12A4, MITOCHONDRIAL-RELATED"/>
    <property type="match status" value="1"/>
</dbReference>
<organism evidence="3 4">
    <name type="scientific">Lithohypha guttulata</name>
    <dbReference type="NCBI Taxonomy" id="1690604"/>
    <lineage>
        <taxon>Eukaryota</taxon>
        <taxon>Fungi</taxon>
        <taxon>Dikarya</taxon>
        <taxon>Ascomycota</taxon>
        <taxon>Pezizomycotina</taxon>
        <taxon>Eurotiomycetes</taxon>
        <taxon>Chaetothyriomycetidae</taxon>
        <taxon>Chaetothyriales</taxon>
        <taxon>Trichomeriaceae</taxon>
        <taxon>Lithohypha</taxon>
    </lineage>
</organism>
<accession>A0ABR0K7B1</accession>
<sequence length="516" mass="59123">MAAVLPAVAQSWETGLVIILLAFSSYIIFQTYFHSLASIPGPWPARYFGSWRNKRFWRGTWHEDILEAHQKYGRVVRIAPNQVSIVDGKAMKQLYGHGTTSVKTQWYATWDPPMDNAESFFSERNRSYHAFLRKRVSGAYAMSAILKYEDFIQVSLDKLFEKFKKYAGKQVDLSEWTSALAFDVVGQLGFGESLGHLEAEDDVMGLRKTIFDGFNMQSCLGYYYLGFNGYYWGQMRIFTNKVTMTLMKMLGQKRPLEDFAPWGLERIQARLDSNARGEMGRDDMLAHFLRMKRADGSPALLNEILVEALMLVGAGADTVSIAMRTCVHAICQRPEVYQKLQSEVDEFCYSNNLSSGITYLQTQSLPYLVAVCKEAMRLFPSIVFQLPRHLPAGGIWIGDKYIPGSCEVGASPLAQNRDTAIWGPDADEFKPERWLESEERSRYLDGFNMTFGGNGPRMCIGRNIALVEVHKFVAQVFHHFDVEIISPDRPWRITSFWFAYQHDFWCKITPRERFPL</sequence>
<dbReference type="SUPFAM" id="SSF48264">
    <property type="entry name" value="Cytochrome P450"/>
    <property type="match status" value="1"/>
</dbReference>